<protein>
    <submittedName>
        <fullName evidence="1">Uncharacterized protein</fullName>
    </submittedName>
</protein>
<evidence type="ECO:0000313" key="1">
    <source>
        <dbReference type="EMBL" id="TQV82323.1"/>
    </source>
</evidence>
<dbReference type="OrthoDB" id="9154373at2"/>
<evidence type="ECO:0000313" key="2">
    <source>
        <dbReference type="Proteomes" id="UP000315252"/>
    </source>
</evidence>
<proteinExistence type="predicted"/>
<sequence>MLINGETPRLKSKKFSGLRSRHKGWRLGFICLCLVVLSGCKTEEIALGVIGATVVGARTPTNEVEQTYYLGVFDEQEQLPTQVYRVRLRGQASAISFTKFASGWLPAEVVDTLGTTISFKKGENTVSVERNPDAQSGALPTGRKLILFGPEGFRKAPEGHRLVVVMGSSPETYFDAVNQSLGSIAAVTQNRAPAVTDSDLFQALVQLKDQRESLNAVTVPIQLELEKGQ</sequence>
<dbReference type="Proteomes" id="UP000315252">
    <property type="component" value="Unassembled WGS sequence"/>
</dbReference>
<organism evidence="1 2">
    <name type="scientific">Denitrobaculum tricleocarpae</name>
    <dbReference type="NCBI Taxonomy" id="2591009"/>
    <lineage>
        <taxon>Bacteria</taxon>
        <taxon>Pseudomonadati</taxon>
        <taxon>Pseudomonadota</taxon>
        <taxon>Alphaproteobacteria</taxon>
        <taxon>Rhodospirillales</taxon>
        <taxon>Rhodospirillaceae</taxon>
        <taxon>Denitrobaculum</taxon>
    </lineage>
</organism>
<keyword evidence="2" id="KW-1185">Reference proteome</keyword>
<dbReference type="EMBL" id="VHSH01000002">
    <property type="protein sequence ID" value="TQV82323.1"/>
    <property type="molecule type" value="Genomic_DNA"/>
</dbReference>
<reference evidence="1 2" key="1">
    <citation type="submission" date="2019-06" db="EMBL/GenBank/DDBJ databases">
        <title>Whole genome sequence for Rhodospirillaceae sp. R148.</title>
        <authorList>
            <person name="Wang G."/>
        </authorList>
    </citation>
    <scope>NUCLEOTIDE SEQUENCE [LARGE SCALE GENOMIC DNA]</scope>
    <source>
        <strain evidence="1 2">R148</strain>
    </source>
</reference>
<dbReference type="AlphaFoldDB" id="A0A545TYS4"/>
<name>A0A545TYS4_9PROT</name>
<accession>A0A545TYS4</accession>
<gene>
    <name evidence="1" type="ORF">FKG95_08905</name>
</gene>
<comment type="caution">
    <text evidence="1">The sequence shown here is derived from an EMBL/GenBank/DDBJ whole genome shotgun (WGS) entry which is preliminary data.</text>
</comment>
<dbReference type="RefSeq" id="WP_142895954.1">
    <property type="nucleotide sequence ID" value="NZ_ML660053.1"/>
</dbReference>